<dbReference type="AlphaFoldDB" id="A0AAE3ME56"/>
<keyword evidence="2" id="KW-1185">Reference proteome</keyword>
<name>A0AAE3ME56_9BACT</name>
<evidence type="ECO:0008006" key="3">
    <source>
        <dbReference type="Google" id="ProtNLM"/>
    </source>
</evidence>
<evidence type="ECO:0000313" key="2">
    <source>
        <dbReference type="Proteomes" id="UP001207408"/>
    </source>
</evidence>
<dbReference type="Proteomes" id="UP001207408">
    <property type="component" value="Unassembled WGS sequence"/>
</dbReference>
<sequence>MAMYNKIALVIIICFSIFSCNPLKKIESTKSVADEAFGKKEYSQAYTLYNNLINSYQKNNITIPAKTYLNAAESAVQMNNTSHSVELFESALKQEISIRGIKGLVNSYIKESKYEKIEEVLKQYESFLVENNESGYVKNLRFENEVSKGNQEGILSTYTNLEAPAEEQSMIYISTLEGLGRKKEAVEFCSEMIKKNPDYLKAREYKAIYYYNFAEEWYKNEMAKYNKDKNYTAYVYLKRELKKISANYRVAKVEFEALHKAKPTDKKYIKYLKNTYIRLEMKNEAADMDKLLK</sequence>
<proteinExistence type="predicted"/>
<comment type="caution">
    <text evidence="1">The sequence shown here is derived from an EMBL/GenBank/DDBJ whole genome shotgun (WGS) entry which is preliminary data.</text>
</comment>
<accession>A0AAE3ME56</accession>
<organism evidence="1 2">
    <name type="scientific">Plebeiibacterium marinum</name>
    <dbReference type="NCBI Taxonomy" id="2992111"/>
    <lineage>
        <taxon>Bacteria</taxon>
        <taxon>Pseudomonadati</taxon>
        <taxon>Bacteroidota</taxon>
        <taxon>Bacteroidia</taxon>
        <taxon>Marinilabiliales</taxon>
        <taxon>Marinilabiliaceae</taxon>
        <taxon>Plebeiibacterium</taxon>
    </lineage>
</organism>
<gene>
    <name evidence="1" type="ORF">OM074_10815</name>
</gene>
<dbReference type="Gene3D" id="1.25.40.10">
    <property type="entry name" value="Tetratricopeptide repeat domain"/>
    <property type="match status" value="1"/>
</dbReference>
<dbReference type="RefSeq" id="WP_301199491.1">
    <property type="nucleotide sequence ID" value="NZ_JAPDPI010000020.1"/>
</dbReference>
<evidence type="ECO:0000313" key="1">
    <source>
        <dbReference type="EMBL" id="MCW3806119.1"/>
    </source>
</evidence>
<dbReference type="EMBL" id="JAPDPI010000020">
    <property type="protein sequence ID" value="MCW3806119.1"/>
    <property type="molecule type" value="Genomic_DNA"/>
</dbReference>
<dbReference type="PROSITE" id="PS51257">
    <property type="entry name" value="PROKAR_LIPOPROTEIN"/>
    <property type="match status" value="1"/>
</dbReference>
<dbReference type="InterPro" id="IPR011990">
    <property type="entry name" value="TPR-like_helical_dom_sf"/>
</dbReference>
<reference evidence="1" key="1">
    <citation type="submission" date="2022-10" db="EMBL/GenBank/DDBJ databases">
        <authorList>
            <person name="Yu W.X."/>
        </authorList>
    </citation>
    <scope>NUCLEOTIDE SEQUENCE</scope>
    <source>
        <strain evidence="1">D04</strain>
    </source>
</reference>
<protein>
    <recommendedName>
        <fullName evidence="3">Tetratricopeptide repeat protein</fullName>
    </recommendedName>
</protein>
<dbReference type="SUPFAM" id="SSF48452">
    <property type="entry name" value="TPR-like"/>
    <property type="match status" value="1"/>
</dbReference>